<dbReference type="EMBL" id="PGVE01000062">
    <property type="protein sequence ID" value="PLS03273.1"/>
    <property type="molecule type" value="Genomic_DNA"/>
</dbReference>
<dbReference type="Gene3D" id="1.20.1720.10">
    <property type="entry name" value="Multidrug resistance protein D"/>
    <property type="match status" value="1"/>
</dbReference>
<keyword evidence="3" id="KW-1185">Reference proteome</keyword>
<keyword evidence="1" id="KW-1133">Transmembrane helix</keyword>
<gene>
    <name evidence="2" type="ORF">CVD27_15515</name>
</gene>
<feature type="transmembrane region" description="Helical" evidence="1">
    <location>
        <begin position="61"/>
        <end position="83"/>
    </location>
</feature>
<feature type="transmembrane region" description="Helical" evidence="1">
    <location>
        <begin position="34"/>
        <end position="54"/>
    </location>
</feature>
<name>A0A2N5HCM9_9BACI</name>
<dbReference type="OrthoDB" id="9800416at2"/>
<keyword evidence="1" id="KW-0812">Transmembrane</keyword>
<evidence type="ECO:0000313" key="3">
    <source>
        <dbReference type="Proteomes" id="UP000234950"/>
    </source>
</evidence>
<protein>
    <recommendedName>
        <fullName evidence="4">MFS transporter</fullName>
    </recommendedName>
</protein>
<keyword evidence="1" id="KW-0472">Membrane</keyword>
<evidence type="ECO:0000256" key="1">
    <source>
        <dbReference type="SAM" id="Phobius"/>
    </source>
</evidence>
<dbReference type="InterPro" id="IPR036259">
    <property type="entry name" value="MFS_trans_sf"/>
</dbReference>
<proteinExistence type="predicted"/>
<reference evidence="2 3" key="1">
    <citation type="submission" date="2017-11" db="EMBL/GenBank/DDBJ databases">
        <title>Comparitive Functional Genomics of Dry Heat Resistant strains isolated from the Viking Spacecraft.</title>
        <authorList>
            <person name="Seuylemezian A."/>
            <person name="Cooper K."/>
            <person name="Vaishampayan P."/>
        </authorList>
    </citation>
    <scope>NUCLEOTIDE SEQUENCE [LARGE SCALE GENOMIC DNA]</scope>
    <source>
        <strain evidence="2 3">V32-6</strain>
    </source>
</reference>
<comment type="caution">
    <text evidence="2">The sequence shown here is derived from an EMBL/GenBank/DDBJ whole genome shotgun (WGS) entry which is preliminary data.</text>
</comment>
<dbReference type="RefSeq" id="WP_101648803.1">
    <property type="nucleotide sequence ID" value="NZ_PGVE01000062.1"/>
</dbReference>
<evidence type="ECO:0000313" key="2">
    <source>
        <dbReference type="EMBL" id="PLS03273.1"/>
    </source>
</evidence>
<dbReference type="SUPFAM" id="SSF103473">
    <property type="entry name" value="MFS general substrate transporter"/>
    <property type="match status" value="1"/>
</dbReference>
<dbReference type="AlphaFoldDB" id="A0A2N5HCM9"/>
<sequence>MLLFKVYCLLGFFAYISGASFIYQKIYDVTPQVFAFALNGISLILGAQIVKLLAGRIKEDSILLIGLALAFISGTIVLIDVVLHGPLMMLVIPLFFLNAAVGITGPTSFTLAMEVRKA</sequence>
<accession>A0A2N5HCM9</accession>
<feature type="transmembrane region" description="Helical" evidence="1">
    <location>
        <begin position="89"/>
        <end position="112"/>
    </location>
</feature>
<organism evidence="2 3">
    <name type="scientific">Neobacillus cucumis</name>
    <dbReference type="NCBI Taxonomy" id="1740721"/>
    <lineage>
        <taxon>Bacteria</taxon>
        <taxon>Bacillati</taxon>
        <taxon>Bacillota</taxon>
        <taxon>Bacilli</taxon>
        <taxon>Bacillales</taxon>
        <taxon>Bacillaceae</taxon>
        <taxon>Neobacillus</taxon>
    </lineage>
</organism>
<dbReference type="Proteomes" id="UP000234950">
    <property type="component" value="Unassembled WGS sequence"/>
</dbReference>
<evidence type="ECO:0008006" key="4">
    <source>
        <dbReference type="Google" id="ProtNLM"/>
    </source>
</evidence>